<dbReference type="Proteomes" id="UP000030641">
    <property type="component" value="Unassembled WGS sequence"/>
</dbReference>
<dbReference type="CDD" id="cd18617">
    <property type="entry name" value="GH43_XynB-like"/>
    <property type="match status" value="1"/>
</dbReference>
<gene>
    <name evidence="9" type="ORF">AUEXF2481DRAFT_27783</name>
</gene>
<dbReference type="OMA" id="WLVNMIW"/>
<dbReference type="EMBL" id="KL584754">
    <property type="protein sequence ID" value="KEQ97544.1"/>
    <property type="molecule type" value="Genomic_DNA"/>
</dbReference>
<evidence type="ECO:0000256" key="3">
    <source>
        <dbReference type="ARBA" id="ARBA00023295"/>
    </source>
</evidence>
<evidence type="ECO:0000256" key="7">
    <source>
        <dbReference type="SAM" id="SignalP"/>
    </source>
</evidence>
<evidence type="ECO:0000256" key="1">
    <source>
        <dbReference type="ARBA" id="ARBA00009865"/>
    </source>
</evidence>
<name>A0A074YN66_AURSE</name>
<evidence type="ECO:0000256" key="5">
    <source>
        <dbReference type="PIRSR" id="PIRSR606710-2"/>
    </source>
</evidence>
<dbReference type="InterPro" id="IPR051795">
    <property type="entry name" value="Glycosyl_Hydrlase_43"/>
</dbReference>
<dbReference type="GO" id="GO:0004553">
    <property type="term" value="F:hydrolase activity, hydrolyzing O-glycosyl compounds"/>
    <property type="evidence" value="ECO:0007669"/>
    <property type="project" value="InterPro"/>
</dbReference>
<dbReference type="SUPFAM" id="SSF75005">
    <property type="entry name" value="Arabinanase/levansucrase/invertase"/>
    <property type="match status" value="1"/>
</dbReference>
<evidence type="ECO:0000256" key="4">
    <source>
        <dbReference type="PIRSR" id="PIRSR606710-1"/>
    </source>
</evidence>
<keyword evidence="2 6" id="KW-0378">Hydrolase</keyword>
<feature type="signal peptide" evidence="7">
    <location>
        <begin position="1"/>
        <end position="20"/>
    </location>
</feature>
<accession>A0A074YN66</accession>
<evidence type="ECO:0000256" key="2">
    <source>
        <dbReference type="ARBA" id="ARBA00022801"/>
    </source>
</evidence>
<keyword evidence="3 6" id="KW-0326">Glycosidase</keyword>
<dbReference type="InterPro" id="IPR023296">
    <property type="entry name" value="Glyco_hydro_beta-prop_sf"/>
</dbReference>
<keyword evidence="10" id="KW-1185">Reference proteome</keyword>
<keyword evidence="7" id="KW-0732">Signal</keyword>
<dbReference type="AlphaFoldDB" id="A0A074YN66"/>
<dbReference type="InParanoid" id="A0A074YN66"/>
<dbReference type="InterPro" id="IPR013320">
    <property type="entry name" value="ConA-like_dom_sf"/>
</dbReference>
<dbReference type="GO" id="GO:0005975">
    <property type="term" value="P:carbohydrate metabolic process"/>
    <property type="evidence" value="ECO:0007669"/>
    <property type="project" value="InterPro"/>
</dbReference>
<feature type="active site" description="Proton acceptor" evidence="4">
    <location>
        <position position="32"/>
    </location>
</feature>
<organism evidence="9 10">
    <name type="scientific">Aureobasidium subglaciale (strain EXF-2481)</name>
    <name type="common">Aureobasidium pullulans var. subglaciale</name>
    <dbReference type="NCBI Taxonomy" id="1043005"/>
    <lineage>
        <taxon>Eukaryota</taxon>
        <taxon>Fungi</taxon>
        <taxon>Dikarya</taxon>
        <taxon>Ascomycota</taxon>
        <taxon>Pezizomycotina</taxon>
        <taxon>Dothideomycetes</taxon>
        <taxon>Dothideomycetidae</taxon>
        <taxon>Dothideales</taxon>
        <taxon>Saccotheciaceae</taxon>
        <taxon>Aureobasidium</taxon>
    </lineage>
</organism>
<dbReference type="HOGENOM" id="CLU_016508_2_0_1"/>
<dbReference type="OrthoDB" id="2139957at2759"/>
<dbReference type="Pfam" id="PF04616">
    <property type="entry name" value="Glyco_hydro_43"/>
    <property type="match status" value="1"/>
</dbReference>
<dbReference type="Gene3D" id="2.115.10.20">
    <property type="entry name" value="Glycosyl hydrolase domain, family 43"/>
    <property type="match status" value="1"/>
</dbReference>
<feature type="domain" description="Beta-xylosidase C-terminal Concanavalin A-like" evidence="8">
    <location>
        <begin position="345"/>
        <end position="558"/>
    </location>
</feature>
<dbReference type="Pfam" id="PF17851">
    <property type="entry name" value="GH43_C2"/>
    <property type="match status" value="1"/>
</dbReference>
<dbReference type="GeneID" id="25363578"/>
<dbReference type="InterPro" id="IPR006710">
    <property type="entry name" value="Glyco_hydro_43"/>
</dbReference>
<evidence type="ECO:0000256" key="6">
    <source>
        <dbReference type="RuleBase" id="RU361187"/>
    </source>
</evidence>
<dbReference type="PANTHER" id="PTHR42812:SF16">
    <property type="entry name" value="HYDROLASE, PUTATIVE (AFU_ORTHOLOGUE AFUA_7G06110)-RELATED"/>
    <property type="match status" value="1"/>
</dbReference>
<dbReference type="SUPFAM" id="SSF49899">
    <property type="entry name" value="Concanavalin A-like lectins/glucanases"/>
    <property type="match status" value="1"/>
</dbReference>
<proteinExistence type="inferred from homology"/>
<sequence>MKFTSIELLAAAAVVGRTAAFTNPIITGVNADPSAIRVGDDYFLVSSSFEYFPGIPVYHSTNLVDWSLIGHGLNDNNKIQDRQLQTTGGIFAPTIRYHNGTFYIITTYADTFLPFQQNNFIITTEDVFSNNWTQPMYLDQAGIDPDLFWDTDGTVYLSTGYPEFGPEGGNSTIWQSKLDLTTGRSLTQPEMIYRSSLPENIRWAEGPHVYLINGSYYLSVAEGGTEVLHRQTIHRGPSPSGPWEASPLGPMVFNSRDPSAPIQQTGHADLLQRPDGKWYTVFLAVRPQLPQNINGTYQLGRETFLSPVTWSEDGWPLTNNGNLITFDMQDSDLPSQSNTSKNLLEDFSSSSLQLGWEFRGTPSRPWWRVENDSLVLRGTTATLSALDGMALILRKQDALFYTFSVDMEFEPTMETHEAGIVAWVNDHYHNTISILLCQEQTNTTCVKTTTTVGDRNGPTDGNTTTVYHPFPTTPNSTSQASNCGTSVRLHIRATPETYQLGYSLAGDSAVIWLTAYSASWMQPHYEGRISWQGARVGMYATGNGVTMLQEAVFRNVEVERGPY</sequence>
<feature type="active site" description="Proton donor" evidence="4">
    <location>
        <position position="205"/>
    </location>
</feature>
<dbReference type="Gene3D" id="2.60.120.200">
    <property type="match status" value="1"/>
</dbReference>
<protein>
    <submittedName>
        <fullName evidence="9">Glycoside hydrolase family 43 protein</fullName>
    </submittedName>
</protein>
<feature type="chain" id="PRO_5001703477" evidence="7">
    <location>
        <begin position="21"/>
        <end position="563"/>
    </location>
</feature>
<evidence type="ECO:0000259" key="8">
    <source>
        <dbReference type="Pfam" id="PF17851"/>
    </source>
</evidence>
<dbReference type="PANTHER" id="PTHR42812">
    <property type="entry name" value="BETA-XYLOSIDASE"/>
    <property type="match status" value="1"/>
</dbReference>
<reference evidence="9 10" key="1">
    <citation type="journal article" date="2014" name="BMC Genomics">
        <title>Genome sequencing of four Aureobasidium pullulans varieties: biotechnological potential, stress tolerance, and description of new species.</title>
        <authorList>
            <person name="Gostin Ar C."/>
            <person name="Ohm R.A."/>
            <person name="Kogej T."/>
            <person name="Sonjak S."/>
            <person name="Turk M."/>
            <person name="Zajc J."/>
            <person name="Zalar P."/>
            <person name="Grube M."/>
            <person name="Sun H."/>
            <person name="Han J."/>
            <person name="Sharma A."/>
            <person name="Chiniquy J."/>
            <person name="Ngan C.Y."/>
            <person name="Lipzen A."/>
            <person name="Barry K."/>
            <person name="Grigoriev I.V."/>
            <person name="Gunde-Cimerman N."/>
        </authorList>
    </citation>
    <scope>NUCLEOTIDE SEQUENCE [LARGE SCALE GENOMIC DNA]</scope>
    <source>
        <strain evidence="9 10">EXF-2481</strain>
    </source>
</reference>
<dbReference type="STRING" id="1043005.A0A074YN66"/>
<dbReference type="InterPro" id="IPR041542">
    <property type="entry name" value="GH43_C2"/>
</dbReference>
<dbReference type="RefSeq" id="XP_013345823.1">
    <property type="nucleotide sequence ID" value="XM_013490369.1"/>
</dbReference>
<feature type="site" description="Important for catalytic activity, responsible for pKa modulation of the active site Glu and correct orientation of both the proton donor and substrate" evidence="5">
    <location>
        <position position="144"/>
    </location>
</feature>
<evidence type="ECO:0000313" key="9">
    <source>
        <dbReference type="EMBL" id="KEQ97544.1"/>
    </source>
</evidence>
<comment type="similarity">
    <text evidence="1 6">Belongs to the glycosyl hydrolase 43 family.</text>
</comment>
<evidence type="ECO:0000313" key="10">
    <source>
        <dbReference type="Proteomes" id="UP000030641"/>
    </source>
</evidence>